<name>A0A915YXM1_9GLOM</name>
<evidence type="ECO:0000313" key="1">
    <source>
        <dbReference type="EMBL" id="CAB5350149.1"/>
    </source>
</evidence>
<reference evidence="1" key="1">
    <citation type="submission" date="2020-05" db="EMBL/GenBank/DDBJ databases">
        <authorList>
            <person name="Rincon C."/>
            <person name="Sanders R I."/>
            <person name="Robbins C."/>
            <person name="Chaturvedi A."/>
        </authorList>
    </citation>
    <scope>NUCLEOTIDE SEQUENCE</scope>
    <source>
        <strain evidence="1">CHB12</strain>
    </source>
</reference>
<dbReference type="OrthoDB" id="10371272at2759"/>
<dbReference type="Proteomes" id="UP000684084">
    <property type="component" value="Unassembled WGS sequence"/>
</dbReference>
<accession>A0A915YXM1</accession>
<dbReference type="EMBL" id="CAGKOT010000007">
    <property type="protein sequence ID" value="CAB5350149.1"/>
    <property type="molecule type" value="Genomic_DNA"/>
</dbReference>
<proteinExistence type="predicted"/>
<dbReference type="AlphaFoldDB" id="A0A915YXM1"/>
<evidence type="ECO:0000313" key="2">
    <source>
        <dbReference type="Proteomes" id="UP000684084"/>
    </source>
</evidence>
<protein>
    <submittedName>
        <fullName evidence="1">Uncharacterized protein</fullName>
    </submittedName>
</protein>
<organism evidence="1 2">
    <name type="scientific">Rhizophagus irregularis</name>
    <dbReference type="NCBI Taxonomy" id="588596"/>
    <lineage>
        <taxon>Eukaryota</taxon>
        <taxon>Fungi</taxon>
        <taxon>Fungi incertae sedis</taxon>
        <taxon>Mucoromycota</taxon>
        <taxon>Glomeromycotina</taxon>
        <taxon>Glomeromycetes</taxon>
        <taxon>Glomerales</taxon>
        <taxon>Glomeraceae</taxon>
        <taxon>Rhizophagus</taxon>
    </lineage>
</organism>
<comment type="caution">
    <text evidence="1">The sequence shown here is derived from an EMBL/GenBank/DDBJ whole genome shotgun (WGS) entry which is preliminary data.</text>
</comment>
<gene>
    <name evidence="1" type="ORF">CHRIB12_LOCUS4895</name>
</gene>
<sequence length="70" mass="8019">MTGLVTAYRTFQVQIWSRQLFCVNVNGVTLPCDFVNDLVVGRSGLEPNLDFEIARLCTHVLISQRRKIYC</sequence>